<dbReference type="GO" id="GO:0042910">
    <property type="term" value="F:xenobiotic transmembrane transporter activity"/>
    <property type="evidence" value="ECO:0007669"/>
    <property type="project" value="InterPro"/>
</dbReference>
<name>A0A7X9XC64_9BACT</name>
<evidence type="ECO:0000256" key="3">
    <source>
        <dbReference type="ARBA" id="ARBA00022106"/>
    </source>
</evidence>
<keyword evidence="4" id="KW-0813">Transport</keyword>
<evidence type="ECO:0000313" key="12">
    <source>
        <dbReference type="Proteomes" id="UP000576082"/>
    </source>
</evidence>
<keyword evidence="9" id="KW-0046">Antibiotic resistance</keyword>
<feature type="transmembrane region" description="Helical" evidence="10">
    <location>
        <begin position="310"/>
        <end position="338"/>
    </location>
</feature>
<dbReference type="InterPro" id="IPR045070">
    <property type="entry name" value="MATE_MepA-like"/>
</dbReference>
<dbReference type="InterPro" id="IPR051327">
    <property type="entry name" value="MATE_MepA_subfamily"/>
</dbReference>
<feature type="transmembrane region" description="Helical" evidence="10">
    <location>
        <begin position="414"/>
        <end position="434"/>
    </location>
</feature>
<dbReference type="Pfam" id="PF01554">
    <property type="entry name" value="MatE"/>
    <property type="match status" value="2"/>
</dbReference>
<dbReference type="PANTHER" id="PTHR43823">
    <property type="entry name" value="SPORULATION PROTEIN YKVU"/>
    <property type="match status" value="1"/>
</dbReference>
<dbReference type="NCBIfam" id="TIGR00797">
    <property type="entry name" value="matE"/>
    <property type="match status" value="1"/>
</dbReference>
<dbReference type="EMBL" id="JABANE010000098">
    <property type="protein sequence ID" value="NME71425.1"/>
    <property type="molecule type" value="Genomic_DNA"/>
</dbReference>
<dbReference type="GO" id="GO:0005886">
    <property type="term" value="C:plasma membrane"/>
    <property type="evidence" value="ECO:0007669"/>
    <property type="project" value="UniProtKB-SubCell"/>
</dbReference>
<dbReference type="AlphaFoldDB" id="A0A7X9XC64"/>
<dbReference type="InterPro" id="IPR048279">
    <property type="entry name" value="MdtK-like"/>
</dbReference>
<evidence type="ECO:0000256" key="1">
    <source>
        <dbReference type="ARBA" id="ARBA00004651"/>
    </source>
</evidence>
<evidence type="ECO:0000256" key="6">
    <source>
        <dbReference type="ARBA" id="ARBA00022692"/>
    </source>
</evidence>
<feature type="transmembrane region" description="Helical" evidence="10">
    <location>
        <begin position="358"/>
        <end position="380"/>
    </location>
</feature>
<evidence type="ECO:0000313" key="11">
    <source>
        <dbReference type="EMBL" id="NME71425.1"/>
    </source>
</evidence>
<keyword evidence="7 10" id="KW-1133">Transmembrane helix</keyword>
<feature type="transmembrane region" description="Helical" evidence="10">
    <location>
        <begin position="268"/>
        <end position="289"/>
    </location>
</feature>
<proteinExistence type="inferred from homology"/>
<keyword evidence="12" id="KW-1185">Reference proteome</keyword>
<evidence type="ECO:0000256" key="5">
    <source>
        <dbReference type="ARBA" id="ARBA00022475"/>
    </source>
</evidence>
<comment type="similarity">
    <text evidence="2">Belongs to the multi antimicrobial extrusion (MATE) (TC 2.A.66.1) family. MepA subfamily.</text>
</comment>
<sequence>MGNNKVLQGSVLNVFLSFSIPTVLGMLAVTSAGIIDGMFVGNYVGTEALAAISLCAPIFSLLFGLPILFSTGGEVFCGKFIGEGNLEKAQKIFTNIIILVGIISCSLTVIGLFFVEDIAVFLGADPTIQPLVVTYLQIIIGMSPVLSCYAFTYFTRVDGLPNLSFVSLLLVAVTNTVLDYLFIVQLDWGVKGAALGTSMSYFVLPVLLLPHFLRQKGKLKFKFTGFDWKILKDIAYNGSSEFFSELSGGFLFYLINLQMMKYYGTVGVAAYAIVGYLMYFMIMLCYGMSDALKSIVSVNFGAKLMDRVKDFLTISLTSAVLLGGILALLTTFFVEQYIDLFLEDDRVTTRVLTEQFTLSAAPILVILGVNVLLSAFFTSLHHPKPSLIISLLRTLIFPVSLVLLLTHFFGGEGVIDAIVLSEVLTLCVSGYLYWKHLRKI</sequence>
<dbReference type="GO" id="GO:0015297">
    <property type="term" value="F:antiporter activity"/>
    <property type="evidence" value="ECO:0007669"/>
    <property type="project" value="InterPro"/>
</dbReference>
<comment type="subcellular location">
    <subcellularLocation>
        <location evidence="1">Cell membrane</location>
        <topology evidence="1">Multi-pass membrane protein</topology>
    </subcellularLocation>
</comment>
<evidence type="ECO:0000256" key="10">
    <source>
        <dbReference type="SAM" id="Phobius"/>
    </source>
</evidence>
<dbReference type="InterPro" id="IPR002528">
    <property type="entry name" value="MATE_fam"/>
</dbReference>
<feature type="transmembrane region" description="Helical" evidence="10">
    <location>
        <begin position="387"/>
        <end position="408"/>
    </location>
</feature>
<dbReference type="CDD" id="cd13143">
    <property type="entry name" value="MATE_MepA_like"/>
    <property type="match status" value="1"/>
</dbReference>
<organism evidence="11 12">
    <name type="scientific">Flammeovirga aprica JL-4</name>
    <dbReference type="NCBI Taxonomy" id="694437"/>
    <lineage>
        <taxon>Bacteria</taxon>
        <taxon>Pseudomonadati</taxon>
        <taxon>Bacteroidota</taxon>
        <taxon>Cytophagia</taxon>
        <taxon>Cytophagales</taxon>
        <taxon>Flammeovirgaceae</taxon>
        <taxon>Flammeovirga</taxon>
    </lineage>
</organism>
<protein>
    <recommendedName>
        <fullName evidence="3">Multidrug export protein MepA</fullName>
    </recommendedName>
</protein>
<accession>A0A7X9XC64</accession>
<dbReference type="RefSeq" id="WP_169659641.1">
    <property type="nucleotide sequence ID" value="NZ_JABANE010000098.1"/>
</dbReference>
<feature type="transmembrane region" description="Helical" evidence="10">
    <location>
        <begin position="135"/>
        <end position="154"/>
    </location>
</feature>
<evidence type="ECO:0000256" key="2">
    <source>
        <dbReference type="ARBA" id="ARBA00008417"/>
    </source>
</evidence>
<evidence type="ECO:0000256" key="4">
    <source>
        <dbReference type="ARBA" id="ARBA00022448"/>
    </source>
</evidence>
<dbReference type="GO" id="GO:0046677">
    <property type="term" value="P:response to antibiotic"/>
    <property type="evidence" value="ECO:0007669"/>
    <property type="project" value="UniProtKB-KW"/>
</dbReference>
<feature type="transmembrane region" description="Helical" evidence="10">
    <location>
        <begin position="92"/>
        <end position="115"/>
    </location>
</feature>
<feature type="transmembrane region" description="Helical" evidence="10">
    <location>
        <begin position="12"/>
        <end position="35"/>
    </location>
</feature>
<keyword evidence="6 10" id="KW-0812">Transmembrane</keyword>
<feature type="transmembrane region" description="Helical" evidence="10">
    <location>
        <begin position="234"/>
        <end position="256"/>
    </location>
</feature>
<evidence type="ECO:0000256" key="7">
    <source>
        <dbReference type="ARBA" id="ARBA00022989"/>
    </source>
</evidence>
<dbReference type="PIRSF" id="PIRSF006603">
    <property type="entry name" value="DinF"/>
    <property type="match status" value="1"/>
</dbReference>
<reference evidence="11 12" key="1">
    <citation type="submission" date="2020-04" db="EMBL/GenBank/DDBJ databases">
        <title>Flammeovirga sp. SR4, a novel species isolated from seawater.</title>
        <authorList>
            <person name="Wang X."/>
        </authorList>
    </citation>
    <scope>NUCLEOTIDE SEQUENCE [LARGE SCALE GENOMIC DNA]</scope>
    <source>
        <strain evidence="11 12">ATCC 23126</strain>
    </source>
</reference>
<dbReference type="Proteomes" id="UP000576082">
    <property type="component" value="Unassembled WGS sequence"/>
</dbReference>
<evidence type="ECO:0000256" key="8">
    <source>
        <dbReference type="ARBA" id="ARBA00023136"/>
    </source>
</evidence>
<feature type="transmembrane region" description="Helical" evidence="10">
    <location>
        <begin position="166"/>
        <end position="186"/>
    </location>
</feature>
<keyword evidence="5" id="KW-1003">Cell membrane</keyword>
<comment type="caution">
    <text evidence="11">The sequence shown here is derived from an EMBL/GenBank/DDBJ whole genome shotgun (WGS) entry which is preliminary data.</text>
</comment>
<evidence type="ECO:0000256" key="9">
    <source>
        <dbReference type="ARBA" id="ARBA00023251"/>
    </source>
</evidence>
<feature type="transmembrane region" description="Helical" evidence="10">
    <location>
        <begin position="192"/>
        <end position="213"/>
    </location>
</feature>
<dbReference type="PANTHER" id="PTHR43823:SF3">
    <property type="entry name" value="MULTIDRUG EXPORT PROTEIN MEPA"/>
    <property type="match status" value="1"/>
</dbReference>
<keyword evidence="8 10" id="KW-0472">Membrane</keyword>
<gene>
    <name evidence="11" type="ORF">HHU12_25895</name>
</gene>
<feature type="transmembrane region" description="Helical" evidence="10">
    <location>
        <begin position="47"/>
        <end position="71"/>
    </location>
</feature>